<proteinExistence type="predicted"/>
<name>A0ABR2F8C0_9ROSI</name>
<gene>
    <name evidence="2" type="ORF">V6N12_062214</name>
</gene>
<dbReference type="EMBL" id="JBBPBM010000007">
    <property type="protein sequence ID" value="KAK8574524.1"/>
    <property type="molecule type" value="Genomic_DNA"/>
</dbReference>
<evidence type="ECO:0000313" key="3">
    <source>
        <dbReference type="Proteomes" id="UP001472677"/>
    </source>
</evidence>
<evidence type="ECO:0000313" key="2">
    <source>
        <dbReference type="EMBL" id="KAK8574524.1"/>
    </source>
</evidence>
<sequence>MTEETSTEVLVEDGFNEAVHEEPAHVETILFEVVTNEILAEDVAQDVPEISEGNESAVVHDQAPDRWQY</sequence>
<keyword evidence="3" id="KW-1185">Reference proteome</keyword>
<reference evidence="2 3" key="1">
    <citation type="journal article" date="2024" name="G3 (Bethesda)">
        <title>Genome assembly of Hibiscus sabdariffa L. provides insights into metabolisms of medicinal natural products.</title>
        <authorList>
            <person name="Kim T."/>
        </authorList>
    </citation>
    <scope>NUCLEOTIDE SEQUENCE [LARGE SCALE GENOMIC DNA]</scope>
    <source>
        <strain evidence="2">TK-2024</strain>
        <tissue evidence="2">Old leaves</tissue>
    </source>
</reference>
<evidence type="ECO:0000256" key="1">
    <source>
        <dbReference type="SAM" id="MobiDB-lite"/>
    </source>
</evidence>
<protein>
    <submittedName>
        <fullName evidence="2">Uncharacterized protein</fullName>
    </submittedName>
</protein>
<feature type="region of interest" description="Disordered" evidence="1">
    <location>
        <begin position="49"/>
        <end position="69"/>
    </location>
</feature>
<comment type="caution">
    <text evidence="2">The sequence shown here is derived from an EMBL/GenBank/DDBJ whole genome shotgun (WGS) entry which is preliminary data.</text>
</comment>
<organism evidence="2 3">
    <name type="scientific">Hibiscus sabdariffa</name>
    <name type="common">roselle</name>
    <dbReference type="NCBI Taxonomy" id="183260"/>
    <lineage>
        <taxon>Eukaryota</taxon>
        <taxon>Viridiplantae</taxon>
        <taxon>Streptophyta</taxon>
        <taxon>Embryophyta</taxon>
        <taxon>Tracheophyta</taxon>
        <taxon>Spermatophyta</taxon>
        <taxon>Magnoliopsida</taxon>
        <taxon>eudicotyledons</taxon>
        <taxon>Gunneridae</taxon>
        <taxon>Pentapetalae</taxon>
        <taxon>rosids</taxon>
        <taxon>malvids</taxon>
        <taxon>Malvales</taxon>
        <taxon>Malvaceae</taxon>
        <taxon>Malvoideae</taxon>
        <taxon>Hibiscus</taxon>
    </lineage>
</organism>
<dbReference type="Proteomes" id="UP001472677">
    <property type="component" value="Unassembled WGS sequence"/>
</dbReference>
<accession>A0ABR2F8C0</accession>